<comment type="caution">
    <text evidence="2">The sequence shown here is derived from an EMBL/GenBank/DDBJ whole genome shotgun (WGS) entry which is preliminary data.</text>
</comment>
<dbReference type="Proteomes" id="UP000807504">
    <property type="component" value="Unassembled WGS sequence"/>
</dbReference>
<feature type="compositionally biased region" description="Basic and acidic residues" evidence="1">
    <location>
        <begin position="147"/>
        <end position="166"/>
    </location>
</feature>
<evidence type="ECO:0000313" key="3">
    <source>
        <dbReference type="Proteomes" id="UP000807504"/>
    </source>
</evidence>
<reference evidence="2" key="2">
    <citation type="submission" date="2020-06" db="EMBL/GenBank/DDBJ databases">
        <authorList>
            <person name="Sheffer M."/>
        </authorList>
    </citation>
    <scope>NUCLEOTIDE SEQUENCE</scope>
</reference>
<evidence type="ECO:0000256" key="1">
    <source>
        <dbReference type="SAM" id="MobiDB-lite"/>
    </source>
</evidence>
<name>A0A8T0FLJ4_ARGBR</name>
<organism evidence="2 3">
    <name type="scientific">Argiope bruennichi</name>
    <name type="common">Wasp spider</name>
    <name type="synonym">Aranea bruennichi</name>
    <dbReference type="NCBI Taxonomy" id="94029"/>
    <lineage>
        <taxon>Eukaryota</taxon>
        <taxon>Metazoa</taxon>
        <taxon>Ecdysozoa</taxon>
        <taxon>Arthropoda</taxon>
        <taxon>Chelicerata</taxon>
        <taxon>Arachnida</taxon>
        <taxon>Araneae</taxon>
        <taxon>Araneomorphae</taxon>
        <taxon>Entelegynae</taxon>
        <taxon>Araneoidea</taxon>
        <taxon>Araneidae</taxon>
        <taxon>Argiope</taxon>
    </lineage>
</organism>
<accession>A0A8T0FLJ4</accession>
<proteinExistence type="predicted"/>
<reference evidence="2" key="1">
    <citation type="journal article" date="2020" name="bioRxiv">
        <title>Chromosome-level reference genome of the European wasp spider Argiope bruennichi: a resource for studies on range expansion and evolutionary adaptation.</title>
        <authorList>
            <person name="Sheffer M.M."/>
            <person name="Hoppe A."/>
            <person name="Krehenwinkel H."/>
            <person name="Uhl G."/>
            <person name="Kuss A.W."/>
            <person name="Jensen L."/>
            <person name="Jensen C."/>
            <person name="Gillespie R.G."/>
            <person name="Hoff K.J."/>
            <person name="Prost S."/>
        </authorList>
    </citation>
    <scope>NUCLEOTIDE SEQUENCE</scope>
</reference>
<dbReference type="AlphaFoldDB" id="A0A8T0FLJ4"/>
<feature type="region of interest" description="Disordered" evidence="1">
    <location>
        <begin position="147"/>
        <end position="181"/>
    </location>
</feature>
<protein>
    <submittedName>
        <fullName evidence="2">Uncharacterized protein</fullName>
    </submittedName>
</protein>
<dbReference type="EMBL" id="JABXBU010000011">
    <property type="protein sequence ID" value="KAF8790439.1"/>
    <property type="molecule type" value="Genomic_DNA"/>
</dbReference>
<keyword evidence="3" id="KW-1185">Reference proteome</keyword>
<gene>
    <name evidence="2" type="ORF">HNY73_005461</name>
</gene>
<sequence>MRYEGDWSPCVSADFVVCGMAVYPTLVCSGGDVVLEYVSVLPVDIHPLPGSCVFAGAYIPRNCGRCRVLNTIVDSSAVDAEDIDLVFPFACYNLIPDVKFPKQGHEKMVLTIAGFILPSDPDGFDPAYCFTVLEEVWPLPKALAQDKENAKGRREEAGLLFDRDTPGDGPHSGRQTSRKLN</sequence>
<evidence type="ECO:0000313" key="2">
    <source>
        <dbReference type="EMBL" id="KAF8790439.1"/>
    </source>
</evidence>